<organism evidence="1 2">
    <name type="scientific">Symbiodinium microadriaticum</name>
    <name type="common">Dinoflagellate</name>
    <name type="synonym">Zooxanthella microadriatica</name>
    <dbReference type="NCBI Taxonomy" id="2951"/>
    <lineage>
        <taxon>Eukaryota</taxon>
        <taxon>Sar</taxon>
        <taxon>Alveolata</taxon>
        <taxon>Dinophyceae</taxon>
        <taxon>Suessiales</taxon>
        <taxon>Symbiodiniaceae</taxon>
        <taxon>Symbiodinium</taxon>
    </lineage>
</organism>
<protein>
    <submittedName>
        <fullName evidence="1">Uncharacterized protein</fullName>
    </submittedName>
</protein>
<accession>A0A1Q9D5F9</accession>
<name>A0A1Q9D5F9_SYMMI</name>
<proteinExistence type="predicted"/>
<keyword evidence="2" id="KW-1185">Reference proteome</keyword>
<reference evidence="1 2" key="1">
    <citation type="submission" date="2016-02" db="EMBL/GenBank/DDBJ databases">
        <title>Genome analysis of coral dinoflagellate symbionts highlights evolutionary adaptations to a symbiotic lifestyle.</title>
        <authorList>
            <person name="Aranda M."/>
            <person name="Li Y."/>
            <person name="Liew Y.J."/>
            <person name="Baumgarten S."/>
            <person name="Simakov O."/>
            <person name="Wilson M."/>
            <person name="Piel J."/>
            <person name="Ashoor H."/>
            <person name="Bougouffa S."/>
            <person name="Bajic V.B."/>
            <person name="Ryu T."/>
            <person name="Ravasi T."/>
            <person name="Bayer T."/>
            <person name="Micklem G."/>
            <person name="Kim H."/>
            <person name="Bhak J."/>
            <person name="Lajeunesse T.C."/>
            <person name="Voolstra C.R."/>
        </authorList>
    </citation>
    <scope>NUCLEOTIDE SEQUENCE [LARGE SCALE GENOMIC DNA]</scope>
    <source>
        <strain evidence="1 2">CCMP2467</strain>
    </source>
</reference>
<dbReference type="EMBL" id="LSRX01000712">
    <property type="protein sequence ID" value="OLP90425.1"/>
    <property type="molecule type" value="Genomic_DNA"/>
</dbReference>
<evidence type="ECO:0000313" key="1">
    <source>
        <dbReference type="EMBL" id="OLP90425.1"/>
    </source>
</evidence>
<dbReference type="OrthoDB" id="425109at2759"/>
<dbReference type="AlphaFoldDB" id="A0A1Q9D5F9"/>
<sequence>MRSIRRAGERGTTVKNWWINFSLWSLSIADNPWVLLNPNAHRVIGIDGKRRWWAGIFEGVDSLCRTCPPFGPPNTRDVNAEYFLAVWRRAGFDMKIRLPGVTDATDFAEFCGTQTWQQDMHLRNWAGHTYHITLFVSHWLVNRTGFTASAGLEDPQMSISGHALRPLSQHVIQEGTFDIGVAEVDMEEADATSCPQLRRKAEDDISILPAVVLAERPSKVTRRYTFINHTQRTGLNYFHQVPGLLQPKMIHSEGVPEVLGGGEQSKLSFLDILHATTRTPFEEPDAGPATSIHTEPPPSFVDLVDECEHPPGCEWDCDFIHMQISSGCIPILSKYWTLGGGASRIKGLQGLELSSDPFVLRIKPVLERGQAEVDWLANFGKRLCLQLASSGETGHPVLIPAEGPNASVALSTNQKMVDADHLRTCILELVEEEDMQLHIYKYGMKIPAQRFFERDLLACFEQMQQDLGCRKATNFWNQKQIDYGTQGRINNKPVLVFPMGTLHEIPWVRRYGIFNHSLLGKAGQGFGGLQIFGKMQLGLNCQKVTIYPGPWVHYSKAIGMPLQPPANSTNRWFTGQLAKFQALLDHLYNTEANLGGIRVEMRFGIGAQQPQTWQEVVEELEEKFESIIEHVWVKEVSLEELFSQLHEVLQMPRTLFVFDGTKTLVELPKDEPKAYEPSHPGPAESFCFDISGTNALSFSAGFRLTQLLDFEVKTLLSSFAPATKALIEIAQNKEFIAPDRVHFVLQEGSGIVLRSAKIQLMQYKVIEDDTSNLVSAPVSQTQSGESKPEVRQWAIATVEALEDSGALVLRFSDPTKPPQPQPTLAFDLTNRFRMVNRTSHTLFFQQASMPFAWFSPCVAGKVTKAPEVEARFETLHASGSRTLQARLLDFMAWITIPMSTFRMVMERAQQTGFFTLSANEVLGAPEYINFSLSPRSALLFYSFQLSISERGGQRHTLGGPQDTLATVGLHFPVDLFEDLLIRGVLRVIEALVENLIEGLQRPKKKAKTAHPYLYLGATANEDDEEHFASKAALERIFPAPQCFGVGN</sequence>
<evidence type="ECO:0000313" key="2">
    <source>
        <dbReference type="Proteomes" id="UP000186817"/>
    </source>
</evidence>
<dbReference type="Proteomes" id="UP000186817">
    <property type="component" value="Unassembled WGS sequence"/>
</dbReference>
<gene>
    <name evidence="1" type="ORF">AK812_SmicGene28006</name>
</gene>
<comment type="caution">
    <text evidence="1">The sequence shown here is derived from an EMBL/GenBank/DDBJ whole genome shotgun (WGS) entry which is preliminary data.</text>
</comment>